<keyword evidence="2" id="KW-0673">Quorum sensing</keyword>
<evidence type="ECO:0000256" key="6">
    <source>
        <dbReference type="ARBA" id="ARBA00022989"/>
    </source>
</evidence>
<dbReference type="GO" id="GO:0006508">
    <property type="term" value="P:proteolysis"/>
    <property type="evidence" value="ECO:0007669"/>
    <property type="project" value="UniProtKB-KW"/>
</dbReference>
<name>A0AAW3JTK9_9FIRM</name>
<comment type="caution">
    <text evidence="9">The sequence shown here is derived from an EMBL/GenBank/DDBJ whole genome shotgun (WGS) entry which is preliminary data.</text>
</comment>
<protein>
    <recommendedName>
        <fullName evidence="11">Accessory gene regulator B</fullName>
    </recommendedName>
</protein>
<evidence type="ECO:0000256" key="5">
    <source>
        <dbReference type="ARBA" id="ARBA00022801"/>
    </source>
</evidence>
<sequence length="84" mass="9512">MILLLAPIDTINKRLDEIEHIHYRKKASVVLALECLIVILSLVFHNILFLESIIFSQFTIAISLICGELKNYLQSDSLNGGKML</sequence>
<gene>
    <name evidence="9" type="ORF">APZ18_12610</name>
</gene>
<dbReference type="GO" id="GO:0008233">
    <property type="term" value="F:peptidase activity"/>
    <property type="evidence" value="ECO:0007669"/>
    <property type="project" value="UniProtKB-KW"/>
</dbReference>
<accession>A0AAW3JTK9</accession>
<keyword evidence="7 8" id="KW-0472">Membrane</keyword>
<dbReference type="GO" id="GO:0009372">
    <property type="term" value="P:quorum sensing"/>
    <property type="evidence" value="ECO:0007669"/>
    <property type="project" value="UniProtKB-KW"/>
</dbReference>
<keyword evidence="4 8" id="KW-0812">Transmembrane</keyword>
<dbReference type="InterPro" id="IPR006741">
    <property type="entry name" value="AgrB"/>
</dbReference>
<dbReference type="EMBL" id="LLKB01000005">
    <property type="protein sequence ID" value="KQC85510.1"/>
    <property type="molecule type" value="Genomic_DNA"/>
</dbReference>
<evidence type="ECO:0000313" key="10">
    <source>
        <dbReference type="Proteomes" id="UP000050833"/>
    </source>
</evidence>
<evidence type="ECO:0000256" key="2">
    <source>
        <dbReference type="ARBA" id="ARBA00022654"/>
    </source>
</evidence>
<dbReference type="AlphaFoldDB" id="A0AAW3JTK9"/>
<reference evidence="9 10" key="1">
    <citation type="submission" date="2015-10" db="EMBL/GenBank/DDBJ databases">
        <title>Butyribacter intestini gen. nov., sp. nov., a butyric acid-producing bacterium of the family Lachnospiraceae isolated from the human faeces.</title>
        <authorList>
            <person name="Zou Y."/>
            <person name="Xue W."/>
            <person name="Luo G."/>
            <person name="Lv M."/>
        </authorList>
    </citation>
    <scope>NUCLEOTIDE SEQUENCE [LARGE SCALE GENOMIC DNA]</scope>
    <source>
        <strain evidence="9 10">TF01-11</strain>
    </source>
</reference>
<dbReference type="Proteomes" id="UP000050833">
    <property type="component" value="Unassembled WGS sequence"/>
</dbReference>
<proteinExistence type="predicted"/>
<organism evidence="9 10">
    <name type="scientific">Butyribacter intestini</name>
    <dbReference type="NCBI Taxonomy" id="1703332"/>
    <lineage>
        <taxon>Bacteria</taxon>
        <taxon>Bacillati</taxon>
        <taxon>Bacillota</taxon>
        <taxon>Clostridia</taxon>
        <taxon>Lachnospirales</taxon>
        <taxon>Lachnospiraceae</taxon>
        <taxon>Butyribacter</taxon>
    </lineage>
</organism>
<evidence type="ECO:0000256" key="4">
    <source>
        <dbReference type="ARBA" id="ARBA00022692"/>
    </source>
</evidence>
<evidence type="ECO:0008006" key="11">
    <source>
        <dbReference type="Google" id="ProtNLM"/>
    </source>
</evidence>
<evidence type="ECO:0000256" key="8">
    <source>
        <dbReference type="SAM" id="Phobius"/>
    </source>
</evidence>
<keyword evidence="6 8" id="KW-1133">Transmembrane helix</keyword>
<keyword evidence="3" id="KW-0645">Protease</keyword>
<feature type="transmembrane region" description="Helical" evidence="8">
    <location>
        <begin position="29"/>
        <end position="48"/>
    </location>
</feature>
<keyword evidence="1" id="KW-1003">Cell membrane</keyword>
<keyword evidence="10" id="KW-1185">Reference proteome</keyword>
<dbReference type="GO" id="GO:0016020">
    <property type="term" value="C:membrane"/>
    <property type="evidence" value="ECO:0007669"/>
    <property type="project" value="InterPro"/>
</dbReference>
<evidence type="ECO:0000313" key="9">
    <source>
        <dbReference type="EMBL" id="KQC85510.1"/>
    </source>
</evidence>
<evidence type="ECO:0000256" key="7">
    <source>
        <dbReference type="ARBA" id="ARBA00023136"/>
    </source>
</evidence>
<dbReference type="Pfam" id="PF04647">
    <property type="entry name" value="AgrB"/>
    <property type="match status" value="1"/>
</dbReference>
<evidence type="ECO:0000256" key="3">
    <source>
        <dbReference type="ARBA" id="ARBA00022670"/>
    </source>
</evidence>
<evidence type="ECO:0000256" key="1">
    <source>
        <dbReference type="ARBA" id="ARBA00022475"/>
    </source>
</evidence>
<keyword evidence="5" id="KW-0378">Hydrolase</keyword>